<dbReference type="SUPFAM" id="SSF81464">
    <property type="entry name" value="Cytochrome c oxidase subunit II-like, transmembrane region"/>
    <property type="match status" value="1"/>
</dbReference>
<comment type="caution">
    <text evidence="21">The sequence shown here is derived from an EMBL/GenBank/DDBJ whole genome shotgun (WGS) entry which is preliminary data.</text>
</comment>
<dbReference type="InterPro" id="IPR036257">
    <property type="entry name" value="Cyt_c_oxidase_su2_TM_sf"/>
</dbReference>
<protein>
    <recommendedName>
        <fullName evidence="16">Cytochrome c oxidase subunit 2</fullName>
        <ecNumber evidence="16">7.1.1.9</ecNumber>
    </recommendedName>
</protein>
<sequence length="298" mass="33364">MRWFGLFRASGTLSALLAILFLSPAAYADSGEMGDWGVWMRESVTPVMDKIHELNNILHIISVVIVLFILVLLVIVCVRFRASKNPVPSKTSHNTKLEILWTTIPILILVMIAVPSFRLLYFMNDSSDAEMTLKITGNQWFWTYTYPDHDDLTFDAFLVAEEDLEDGQPRLLTTDNPVVLPANTKIRLIGTSVDVIHAWAMPQFGVKFDTVPGRLQEAPVFVTKEGTYYGQCSELCGVDHGYMPIEVRVVPREEFDTWIEEMKEEYADNSGTTPVNSAPAGVSLALGSQAEVTEESKQ</sequence>
<evidence type="ECO:0000256" key="17">
    <source>
        <dbReference type="SAM" id="Phobius"/>
    </source>
</evidence>
<evidence type="ECO:0000256" key="4">
    <source>
        <dbReference type="ARBA" id="ARBA00022448"/>
    </source>
</evidence>
<dbReference type="InterPro" id="IPR002429">
    <property type="entry name" value="CcO_II-like_C"/>
</dbReference>
<dbReference type="AlphaFoldDB" id="A0A3D9HMZ6"/>
<feature type="signal peptide" evidence="18">
    <location>
        <begin position="1"/>
        <end position="28"/>
    </location>
</feature>
<feature type="chain" id="PRO_5017780833" description="Cytochrome c oxidase subunit 2" evidence="18">
    <location>
        <begin position="29"/>
        <end position="298"/>
    </location>
</feature>
<dbReference type="PROSITE" id="PS00078">
    <property type="entry name" value="COX2"/>
    <property type="match status" value="1"/>
</dbReference>
<evidence type="ECO:0000256" key="2">
    <source>
        <dbReference type="ARBA" id="ARBA00004141"/>
    </source>
</evidence>
<dbReference type="InterPro" id="IPR014222">
    <property type="entry name" value="Cyt_c_oxidase_su2"/>
</dbReference>
<dbReference type="SUPFAM" id="SSF49503">
    <property type="entry name" value="Cupredoxins"/>
    <property type="match status" value="1"/>
</dbReference>
<feature type="domain" description="Cytochrome oxidase subunit II transmembrane region profile" evidence="20">
    <location>
        <begin position="32"/>
        <end position="127"/>
    </location>
</feature>
<proteinExistence type="inferred from homology"/>
<evidence type="ECO:0000256" key="9">
    <source>
        <dbReference type="ARBA" id="ARBA00022982"/>
    </source>
</evidence>
<dbReference type="InterPro" id="IPR011759">
    <property type="entry name" value="Cyt_c_oxidase_su2_TM_dom"/>
</dbReference>
<keyword evidence="8" id="KW-1278">Translocase</keyword>
<keyword evidence="11 16" id="KW-0186">Copper</keyword>
<dbReference type="OrthoDB" id="9781261at2"/>
<evidence type="ECO:0000256" key="5">
    <source>
        <dbReference type="ARBA" id="ARBA00022660"/>
    </source>
</evidence>
<name>A0A3D9HMZ6_9PROT</name>
<evidence type="ECO:0000259" key="19">
    <source>
        <dbReference type="PROSITE" id="PS50857"/>
    </source>
</evidence>
<keyword evidence="10 17" id="KW-1133">Transmembrane helix</keyword>
<evidence type="ECO:0000259" key="20">
    <source>
        <dbReference type="PROSITE" id="PS50999"/>
    </source>
</evidence>
<evidence type="ECO:0000256" key="7">
    <source>
        <dbReference type="ARBA" id="ARBA00022723"/>
    </source>
</evidence>
<evidence type="ECO:0000256" key="1">
    <source>
        <dbReference type="ARBA" id="ARBA00001971"/>
    </source>
</evidence>
<dbReference type="PROSITE" id="PS50999">
    <property type="entry name" value="COX2_TM"/>
    <property type="match status" value="1"/>
</dbReference>
<evidence type="ECO:0000256" key="3">
    <source>
        <dbReference type="ARBA" id="ARBA00007866"/>
    </source>
</evidence>
<dbReference type="EC" id="7.1.1.9" evidence="16"/>
<organism evidence="21 22">
    <name type="scientific">Aestuariispira insulae</name>
    <dbReference type="NCBI Taxonomy" id="1461337"/>
    <lineage>
        <taxon>Bacteria</taxon>
        <taxon>Pseudomonadati</taxon>
        <taxon>Pseudomonadota</taxon>
        <taxon>Alphaproteobacteria</taxon>
        <taxon>Rhodospirillales</taxon>
        <taxon>Kiloniellaceae</taxon>
        <taxon>Aestuariispira</taxon>
    </lineage>
</organism>
<evidence type="ECO:0000313" key="21">
    <source>
        <dbReference type="EMBL" id="RED50838.1"/>
    </source>
</evidence>
<evidence type="ECO:0000256" key="16">
    <source>
        <dbReference type="RuleBase" id="RU004024"/>
    </source>
</evidence>
<dbReference type="InterPro" id="IPR034210">
    <property type="entry name" value="CcO_II_C"/>
</dbReference>
<dbReference type="FunFam" id="2.60.40.420:FF:000001">
    <property type="entry name" value="Cytochrome c oxidase subunit 2"/>
    <property type="match status" value="1"/>
</dbReference>
<dbReference type="PROSITE" id="PS50857">
    <property type="entry name" value="COX2_CUA"/>
    <property type="match status" value="1"/>
</dbReference>
<keyword evidence="5 15" id="KW-0679">Respiratory chain</keyword>
<keyword evidence="9 15" id="KW-0249">Electron transport</keyword>
<dbReference type="InterPro" id="IPR045187">
    <property type="entry name" value="CcO_II"/>
</dbReference>
<feature type="transmembrane region" description="Helical" evidence="17">
    <location>
        <begin position="57"/>
        <end position="78"/>
    </location>
</feature>
<evidence type="ECO:0000313" key="22">
    <source>
        <dbReference type="Proteomes" id="UP000256845"/>
    </source>
</evidence>
<comment type="cofactor">
    <cofactor evidence="1">
        <name>heme</name>
        <dbReference type="ChEBI" id="CHEBI:30413"/>
    </cofactor>
</comment>
<dbReference type="GO" id="GO:0005507">
    <property type="term" value="F:copper ion binding"/>
    <property type="evidence" value="ECO:0007669"/>
    <property type="project" value="InterPro"/>
</dbReference>
<comment type="subcellular location">
    <subcellularLocation>
        <location evidence="15">Cell membrane</location>
        <topology evidence="15">Multi-pass membrane protein</topology>
    </subcellularLocation>
    <subcellularLocation>
        <location evidence="2">Membrane</location>
        <topology evidence="2">Multi-pass membrane protein</topology>
    </subcellularLocation>
</comment>
<dbReference type="Gene3D" id="1.10.287.90">
    <property type="match status" value="1"/>
</dbReference>
<dbReference type="GO" id="GO:0042773">
    <property type="term" value="P:ATP synthesis coupled electron transport"/>
    <property type="evidence" value="ECO:0007669"/>
    <property type="project" value="TreeGrafter"/>
</dbReference>
<evidence type="ECO:0000256" key="8">
    <source>
        <dbReference type="ARBA" id="ARBA00022967"/>
    </source>
</evidence>
<gene>
    <name evidence="21" type="ORF">DFP90_104110</name>
</gene>
<reference evidence="21 22" key="1">
    <citation type="submission" date="2018-07" db="EMBL/GenBank/DDBJ databases">
        <title>Genomic Encyclopedia of Type Strains, Phase III (KMG-III): the genomes of soil and plant-associated and newly described type strains.</title>
        <authorList>
            <person name="Whitman W."/>
        </authorList>
    </citation>
    <scope>NUCLEOTIDE SEQUENCE [LARGE SCALE GENOMIC DNA]</scope>
    <source>
        <strain evidence="21 22">CECT 8488</strain>
    </source>
</reference>
<dbReference type="Pfam" id="PF00116">
    <property type="entry name" value="COX2"/>
    <property type="match status" value="1"/>
</dbReference>
<keyword evidence="4 15" id="KW-0813">Transport</keyword>
<evidence type="ECO:0000256" key="15">
    <source>
        <dbReference type="RuleBase" id="RU000456"/>
    </source>
</evidence>
<keyword evidence="18" id="KW-0732">Signal</keyword>
<feature type="domain" description="Cytochrome oxidase subunit II copper A binding" evidence="19">
    <location>
        <begin position="128"/>
        <end position="261"/>
    </location>
</feature>
<evidence type="ECO:0000256" key="13">
    <source>
        <dbReference type="ARBA" id="ARBA00024688"/>
    </source>
</evidence>
<dbReference type="NCBIfam" id="TIGR02866">
    <property type="entry name" value="CoxB"/>
    <property type="match status" value="1"/>
</dbReference>
<dbReference type="CDD" id="cd13912">
    <property type="entry name" value="CcO_II_C"/>
    <property type="match status" value="1"/>
</dbReference>
<evidence type="ECO:0000256" key="14">
    <source>
        <dbReference type="ARBA" id="ARBA00047816"/>
    </source>
</evidence>
<dbReference type="RefSeq" id="WP_115936636.1">
    <property type="nucleotide sequence ID" value="NZ_QRDW01000004.1"/>
</dbReference>
<keyword evidence="22" id="KW-1185">Reference proteome</keyword>
<keyword evidence="12 17" id="KW-0472">Membrane</keyword>
<dbReference type="GO" id="GO:0004129">
    <property type="term" value="F:cytochrome-c oxidase activity"/>
    <property type="evidence" value="ECO:0007669"/>
    <property type="project" value="UniProtKB-EC"/>
</dbReference>
<feature type="transmembrane region" description="Helical" evidence="17">
    <location>
        <begin position="99"/>
        <end position="121"/>
    </location>
</feature>
<evidence type="ECO:0000256" key="6">
    <source>
        <dbReference type="ARBA" id="ARBA00022692"/>
    </source>
</evidence>
<dbReference type="PRINTS" id="PR01166">
    <property type="entry name" value="CYCOXIDASEII"/>
</dbReference>
<dbReference type="GO" id="GO:0016491">
    <property type="term" value="F:oxidoreductase activity"/>
    <property type="evidence" value="ECO:0007669"/>
    <property type="project" value="InterPro"/>
</dbReference>
<evidence type="ECO:0000256" key="12">
    <source>
        <dbReference type="ARBA" id="ARBA00023136"/>
    </source>
</evidence>
<dbReference type="Proteomes" id="UP000256845">
    <property type="component" value="Unassembled WGS sequence"/>
</dbReference>
<dbReference type="PANTHER" id="PTHR22888">
    <property type="entry name" value="CYTOCHROME C OXIDASE, SUBUNIT II"/>
    <property type="match status" value="1"/>
</dbReference>
<dbReference type="GO" id="GO:0005886">
    <property type="term" value="C:plasma membrane"/>
    <property type="evidence" value="ECO:0007669"/>
    <property type="project" value="UniProtKB-SubCell"/>
</dbReference>
<evidence type="ECO:0000256" key="18">
    <source>
        <dbReference type="SAM" id="SignalP"/>
    </source>
</evidence>
<evidence type="ECO:0000256" key="10">
    <source>
        <dbReference type="ARBA" id="ARBA00022989"/>
    </source>
</evidence>
<evidence type="ECO:0000256" key="11">
    <source>
        <dbReference type="ARBA" id="ARBA00023008"/>
    </source>
</evidence>
<keyword evidence="7 16" id="KW-0479">Metal-binding</keyword>
<dbReference type="InterPro" id="IPR001505">
    <property type="entry name" value="Copper_CuA"/>
</dbReference>
<accession>A0A3D9HMZ6</accession>
<comment type="cofactor">
    <cofactor evidence="16">
        <name>Cu cation</name>
        <dbReference type="ChEBI" id="CHEBI:23378"/>
    </cofactor>
    <text evidence="16">Binds a copper A center.</text>
</comment>
<dbReference type="PANTHER" id="PTHR22888:SF9">
    <property type="entry name" value="CYTOCHROME C OXIDASE SUBUNIT 2"/>
    <property type="match status" value="1"/>
</dbReference>
<dbReference type="EMBL" id="QRDW01000004">
    <property type="protein sequence ID" value="RED50838.1"/>
    <property type="molecule type" value="Genomic_DNA"/>
</dbReference>
<comment type="function">
    <text evidence="13 16">Subunits I and II form the functional core of the enzyme complex. Electrons originating in cytochrome c are transferred via heme a and Cu(A) to the binuclear center formed by heme a3 and Cu(B).</text>
</comment>
<comment type="catalytic activity">
    <reaction evidence="14 16">
        <text>4 Fe(II)-[cytochrome c] + O2 + 8 H(+)(in) = 4 Fe(III)-[cytochrome c] + 2 H2O + 4 H(+)(out)</text>
        <dbReference type="Rhea" id="RHEA:11436"/>
        <dbReference type="Rhea" id="RHEA-COMP:10350"/>
        <dbReference type="Rhea" id="RHEA-COMP:14399"/>
        <dbReference type="ChEBI" id="CHEBI:15377"/>
        <dbReference type="ChEBI" id="CHEBI:15378"/>
        <dbReference type="ChEBI" id="CHEBI:15379"/>
        <dbReference type="ChEBI" id="CHEBI:29033"/>
        <dbReference type="ChEBI" id="CHEBI:29034"/>
        <dbReference type="EC" id="7.1.1.9"/>
    </reaction>
</comment>
<keyword evidence="6 15" id="KW-0812">Transmembrane</keyword>
<dbReference type="Pfam" id="PF02790">
    <property type="entry name" value="COX2_TM"/>
    <property type="match status" value="1"/>
</dbReference>
<dbReference type="InterPro" id="IPR008972">
    <property type="entry name" value="Cupredoxin"/>
</dbReference>
<dbReference type="Gene3D" id="2.60.40.420">
    <property type="entry name" value="Cupredoxins - blue copper proteins"/>
    <property type="match status" value="1"/>
</dbReference>
<comment type="similarity">
    <text evidence="3 15">Belongs to the cytochrome c oxidase subunit 2 family.</text>
</comment>